<protein>
    <submittedName>
        <fullName evidence="6">Uncharacterized protein</fullName>
    </submittedName>
</protein>
<comment type="subcellular location">
    <subcellularLocation>
        <location evidence="1">Membrane</location>
        <topology evidence="1">Single-pass membrane protein</topology>
    </subcellularLocation>
</comment>
<sequence>MADKLPFSVRATDVVHRVTVLGLVGICVVGIGSITFNIWANSDYGLNKNKLTFQKADYEEARKKSDE</sequence>
<dbReference type="AlphaFoldDB" id="A0A1E4SPR5"/>
<dbReference type="Pfam" id="PF14880">
    <property type="entry name" value="COX14"/>
    <property type="match status" value="1"/>
</dbReference>
<keyword evidence="7" id="KW-1185">Reference proteome</keyword>
<evidence type="ECO:0000313" key="7">
    <source>
        <dbReference type="Proteomes" id="UP000094285"/>
    </source>
</evidence>
<evidence type="ECO:0000256" key="4">
    <source>
        <dbReference type="ARBA" id="ARBA00023136"/>
    </source>
</evidence>
<dbReference type="Proteomes" id="UP000094285">
    <property type="component" value="Unassembled WGS sequence"/>
</dbReference>
<dbReference type="InterPro" id="IPR029208">
    <property type="entry name" value="COX14"/>
</dbReference>
<evidence type="ECO:0000256" key="1">
    <source>
        <dbReference type="ARBA" id="ARBA00004167"/>
    </source>
</evidence>
<evidence type="ECO:0000256" key="3">
    <source>
        <dbReference type="ARBA" id="ARBA00022989"/>
    </source>
</evidence>
<reference evidence="7" key="1">
    <citation type="submission" date="2016-05" db="EMBL/GenBank/DDBJ databases">
        <title>Comparative genomics of biotechnologically important yeasts.</title>
        <authorList>
            <consortium name="DOE Joint Genome Institute"/>
            <person name="Riley R."/>
            <person name="Haridas S."/>
            <person name="Wolfe K.H."/>
            <person name="Lopes M.R."/>
            <person name="Hittinger C.T."/>
            <person name="Goker M."/>
            <person name="Salamov A."/>
            <person name="Wisecaver J."/>
            <person name="Long T.M."/>
            <person name="Aerts A.L."/>
            <person name="Barry K."/>
            <person name="Choi C."/>
            <person name="Clum A."/>
            <person name="Coughlan A.Y."/>
            <person name="Deshpande S."/>
            <person name="Douglass A.P."/>
            <person name="Hanson S.J."/>
            <person name="Klenk H.-P."/>
            <person name="Labutti K."/>
            <person name="Lapidus A."/>
            <person name="Lindquist E."/>
            <person name="Lipzen A."/>
            <person name="Meier-Kolthoff J.P."/>
            <person name="Ohm R.A."/>
            <person name="Otillar R.P."/>
            <person name="Pangilinan J."/>
            <person name="Peng Y."/>
            <person name="Rokas A."/>
            <person name="Rosa C.A."/>
            <person name="Scheuner C."/>
            <person name="Sibirny A.A."/>
            <person name="Slot J.C."/>
            <person name="Stielow J.B."/>
            <person name="Sun H."/>
            <person name="Kurtzman C.P."/>
            <person name="Blackwell M."/>
            <person name="Grigoriev I.V."/>
            <person name="Jeffries T.W."/>
        </authorList>
    </citation>
    <scope>NUCLEOTIDE SEQUENCE [LARGE SCALE GENOMIC DNA]</scope>
    <source>
        <strain evidence="7">NRRL Y-17324</strain>
    </source>
</reference>
<evidence type="ECO:0000313" key="6">
    <source>
        <dbReference type="EMBL" id="ODV81407.1"/>
    </source>
</evidence>
<gene>
    <name evidence="6" type="ORF">CANTADRAFT_107199</name>
</gene>
<keyword evidence="4 5" id="KW-0472">Membrane</keyword>
<accession>A0A1E4SPR5</accession>
<dbReference type="GeneID" id="30980314"/>
<proteinExistence type="predicted"/>
<feature type="transmembrane region" description="Helical" evidence="5">
    <location>
        <begin position="20"/>
        <end position="40"/>
    </location>
</feature>
<dbReference type="OrthoDB" id="4083952at2759"/>
<dbReference type="RefSeq" id="XP_020066529.1">
    <property type="nucleotide sequence ID" value="XM_020206177.1"/>
</dbReference>
<name>A0A1E4SPR5_9ASCO</name>
<evidence type="ECO:0000256" key="2">
    <source>
        <dbReference type="ARBA" id="ARBA00022692"/>
    </source>
</evidence>
<keyword evidence="2 5" id="KW-0812">Transmembrane</keyword>
<dbReference type="EMBL" id="KV453909">
    <property type="protein sequence ID" value="ODV81407.1"/>
    <property type="molecule type" value="Genomic_DNA"/>
</dbReference>
<organism evidence="6 7">
    <name type="scientific">Suhomyces tanzawaensis NRRL Y-17324</name>
    <dbReference type="NCBI Taxonomy" id="984487"/>
    <lineage>
        <taxon>Eukaryota</taxon>
        <taxon>Fungi</taxon>
        <taxon>Dikarya</taxon>
        <taxon>Ascomycota</taxon>
        <taxon>Saccharomycotina</taxon>
        <taxon>Pichiomycetes</taxon>
        <taxon>Debaryomycetaceae</taxon>
        <taxon>Suhomyces</taxon>
    </lineage>
</organism>
<dbReference type="GO" id="GO:0016020">
    <property type="term" value="C:membrane"/>
    <property type="evidence" value="ECO:0007669"/>
    <property type="project" value="UniProtKB-SubCell"/>
</dbReference>
<keyword evidence="3 5" id="KW-1133">Transmembrane helix</keyword>
<evidence type="ECO:0000256" key="5">
    <source>
        <dbReference type="SAM" id="Phobius"/>
    </source>
</evidence>